<sequence>MPKVAAIDDMSGIVRFRIQIDENGEVAAVTKVAGNVSPAQEKLCRDALQNASFRRIGTGSGGATGFYTFRVSVQ</sequence>
<comment type="caution">
    <text evidence="2">The sequence shown here is derived from an EMBL/GenBank/DDBJ whole genome shotgun (WGS) entry which is preliminary data.</text>
</comment>
<proteinExistence type="predicted"/>
<dbReference type="AlphaFoldDB" id="A0A1G1SWB0"/>
<dbReference type="GO" id="GO:0055085">
    <property type="term" value="P:transmembrane transport"/>
    <property type="evidence" value="ECO:0007669"/>
    <property type="project" value="InterPro"/>
</dbReference>
<evidence type="ECO:0000313" key="2">
    <source>
        <dbReference type="EMBL" id="OGX82889.1"/>
    </source>
</evidence>
<gene>
    <name evidence="2" type="ORF">BEN49_13120</name>
</gene>
<evidence type="ECO:0000259" key="1">
    <source>
        <dbReference type="PROSITE" id="PS52015"/>
    </source>
</evidence>
<dbReference type="Proteomes" id="UP000177506">
    <property type="component" value="Unassembled WGS sequence"/>
</dbReference>
<dbReference type="InterPro" id="IPR037682">
    <property type="entry name" value="TonB_C"/>
</dbReference>
<protein>
    <recommendedName>
        <fullName evidence="1">TonB C-terminal domain-containing protein</fullName>
    </recommendedName>
</protein>
<dbReference type="EMBL" id="MDZA01000423">
    <property type="protein sequence ID" value="OGX82889.1"/>
    <property type="molecule type" value="Genomic_DNA"/>
</dbReference>
<feature type="domain" description="TonB C-terminal" evidence="1">
    <location>
        <begin position="1"/>
        <end position="74"/>
    </location>
</feature>
<reference evidence="2 3" key="1">
    <citation type="submission" date="2016-08" db="EMBL/GenBank/DDBJ databases">
        <title>Hymenobacter coccineus sp. nov., Hymenobacter lapidarius sp. nov. and Hymenobacter glacialis sp. nov., isolated from Antarctic soil.</title>
        <authorList>
            <person name="Sedlacek I."/>
            <person name="Kralova S."/>
            <person name="Kyrova K."/>
            <person name="Maslanova I."/>
            <person name="Stankova E."/>
            <person name="Vrbovska V."/>
            <person name="Nemec M."/>
            <person name="Bartak M."/>
            <person name="Svec P."/>
            <person name="Busse H.-J."/>
            <person name="Pantucek R."/>
        </authorList>
    </citation>
    <scope>NUCLEOTIDE SEQUENCE [LARGE SCALE GENOMIC DNA]</scope>
    <source>
        <strain evidence="2 3">CCM 8649</strain>
    </source>
</reference>
<name>A0A1G1SWB0_9BACT</name>
<organism evidence="2 3">
    <name type="scientific">Hymenobacter coccineus</name>
    <dbReference type="NCBI Taxonomy" id="1908235"/>
    <lineage>
        <taxon>Bacteria</taxon>
        <taxon>Pseudomonadati</taxon>
        <taxon>Bacteroidota</taxon>
        <taxon>Cytophagia</taxon>
        <taxon>Cytophagales</taxon>
        <taxon>Hymenobacteraceae</taxon>
        <taxon>Hymenobacter</taxon>
    </lineage>
</organism>
<accession>A0A1G1SWB0</accession>
<evidence type="ECO:0000313" key="3">
    <source>
        <dbReference type="Proteomes" id="UP000177506"/>
    </source>
</evidence>
<dbReference type="PROSITE" id="PS52015">
    <property type="entry name" value="TONB_CTD"/>
    <property type="match status" value="1"/>
</dbReference>
<keyword evidence="3" id="KW-1185">Reference proteome</keyword>